<evidence type="ECO:0000313" key="1">
    <source>
        <dbReference type="EMBL" id="AXX63395.1"/>
    </source>
</evidence>
<name>A0AAN1PV94_VIBVL</name>
<gene>
    <name evidence="1" type="ORF">FORC53_5056</name>
</gene>
<protein>
    <submittedName>
        <fullName evidence="1">Uncharacterized protein</fullName>
    </submittedName>
</protein>
<dbReference type="RefSeq" id="WP_118895071.1">
    <property type="nucleotide sequence ID" value="NZ_CP019292.1"/>
</dbReference>
<dbReference type="AlphaFoldDB" id="A0AAN1PV94"/>
<sequence>MNIINRLQTDFSGFFDEISESHIRLRSGLEIKLTDSVRKSFEDIFNSNSKMEKIKTILNMEKVTYPDGNPFVNGEDRLLVPLSSKSKLKEITTHSPESVIGYIATDDWSNNDLECAYVYDNNLDTLVHQRRFDMLGGVQTVDAYLNTPTTVGKIAFSNDLVSMEDKLNSFNSSLPDPIPNFKFGDVLVMPLRDGYRAEVTKQSKFYNDQETVEYIINVITPKEEIFSSIIIEEDPSFLIGLRDGHEPVENMLPEHTSKVTGLKTKPIRFHEFTSEKLQDSIMSMMTRQEPISFLSKDGSFEVIIGNSMPPLGVNYYPLSVDIMIRDIGNHRFNKVSSGHVNYENLMRLLRDGKSALNDDLTEYDEEYVDKTESYGFQKGTDGEILIGLTLESGNIIQIEKRKPDPRLSQGIDF</sequence>
<proteinExistence type="predicted"/>
<dbReference type="EMBL" id="CP019292">
    <property type="protein sequence ID" value="AXX63395.1"/>
    <property type="molecule type" value="Genomic_DNA"/>
</dbReference>
<accession>A0AAN1PV94</accession>
<organism evidence="1 2">
    <name type="scientific">Vibrio vulnificus</name>
    <dbReference type="NCBI Taxonomy" id="672"/>
    <lineage>
        <taxon>Bacteria</taxon>
        <taxon>Pseudomonadati</taxon>
        <taxon>Pseudomonadota</taxon>
        <taxon>Gammaproteobacteria</taxon>
        <taxon>Vibrionales</taxon>
        <taxon>Vibrionaceae</taxon>
        <taxon>Vibrio</taxon>
    </lineage>
</organism>
<evidence type="ECO:0000313" key="2">
    <source>
        <dbReference type="Proteomes" id="UP000263418"/>
    </source>
</evidence>
<dbReference type="Proteomes" id="UP000263418">
    <property type="component" value="Chromosome 3"/>
</dbReference>
<reference evidence="1 2" key="1">
    <citation type="submission" date="2017-03" db="EMBL/GenBank/DDBJ databases">
        <title>Complete Genome Sequence of Vibrio vulnificus FORC_053.</title>
        <authorList>
            <consortium name="Food-borne Pathogen Omics Research Center"/>
            <person name="Chung H.Y."/>
            <person name="Na E.J."/>
            <person name="Song J.S."/>
            <person name="Kim H."/>
            <person name="Lee J.-H."/>
            <person name="Ryu S."/>
            <person name="Choi S.H."/>
        </authorList>
    </citation>
    <scope>NUCLEOTIDE SEQUENCE [LARGE SCALE GENOMIC DNA]</scope>
    <source>
        <strain evidence="1 2">FORC_053</strain>
    </source>
</reference>